<accession>A0A1J4QBP5</accession>
<dbReference type="InterPro" id="IPR013468">
    <property type="entry name" value="CHP02647"/>
</dbReference>
<gene>
    <name evidence="1" type="ORF">BFR47_15975</name>
</gene>
<keyword evidence="2" id="KW-1185">Reference proteome</keyword>
<organism evidence="1 2">
    <name type="scientific">Oceanisphaera psychrotolerans</name>
    <dbReference type="NCBI Taxonomy" id="1414654"/>
    <lineage>
        <taxon>Bacteria</taxon>
        <taxon>Pseudomonadati</taxon>
        <taxon>Pseudomonadota</taxon>
        <taxon>Gammaproteobacteria</taxon>
        <taxon>Aeromonadales</taxon>
        <taxon>Aeromonadaceae</taxon>
        <taxon>Oceanisphaera</taxon>
    </lineage>
</organism>
<name>A0A1J4QBP5_9GAMM</name>
<reference evidence="1 2" key="1">
    <citation type="submission" date="2016-07" db="EMBL/GenBank/DDBJ databases">
        <title>Draft Genome Sequence of Oceanisphaera psychrotolerans, isolated from coastal sediment samples.</title>
        <authorList>
            <person name="Zhuo S."/>
            <person name="Ruan Z."/>
        </authorList>
    </citation>
    <scope>NUCLEOTIDE SEQUENCE [LARGE SCALE GENOMIC DNA]</scope>
    <source>
        <strain evidence="1 2">LAM-WHM-ZC</strain>
    </source>
</reference>
<proteinExistence type="predicted"/>
<dbReference type="NCBIfam" id="TIGR02647">
    <property type="entry name" value="DNA"/>
    <property type="match status" value="1"/>
</dbReference>
<comment type="caution">
    <text evidence="1">The sequence shown here is derived from an EMBL/GenBank/DDBJ whole genome shotgun (WGS) entry which is preliminary data.</text>
</comment>
<sequence>MRYHPDLINELNLLLHFNLDTTQQGIKVHHDAEPALIAAAIRLHDKGLSTQPDGGYLTDLGREASEHAQALLTLLRQPETA</sequence>
<dbReference type="STRING" id="1414654.BFR47_15975"/>
<evidence type="ECO:0000313" key="1">
    <source>
        <dbReference type="EMBL" id="OIN07917.1"/>
    </source>
</evidence>
<dbReference type="EMBL" id="MDKE01000031">
    <property type="protein sequence ID" value="OIN07917.1"/>
    <property type="molecule type" value="Genomic_DNA"/>
</dbReference>
<dbReference type="AlphaFoldDB" id="A0A1J4QBP5"/>
<dbReference type="Pfam" id="PF18918">
    <property type="entry name" value="DUF5669"/>
    <property type="match status" value="1"/>
</dbReference>
<dbReference type="RefSeq" id="WP_071473160.1">
    <property type="nucleotide sequence ID" value="NZ_MDKE01000031.1"/>
</dbReference>
<dbReference type="Proteomes" id="UP000243073">
    <property type="component" value="Unassembled WGS sequence"/>
</dbReference>
<protein>
    <submittedName>
        <fullName evidence="1">TIGR02647 family protein</fullName>
    </submittedName>
</protein>
<evidence type="ECO:0000313" key="2">
    <source>
        <dbReference type="Proteomes" id="UP000243073"/>
    </source>
</evidence>
<dbReference type="OrthoDB" id="5600572at2"/>